<evidence type="ECO:0000256" key="1">
    <source>
        <dbReference type="SAM" id="Phobius"/>
    </source>
</evidence>
<evidence type="ECO:0000313" key="3">
    <source>
        <dbReference type="Proteomes" id="UP001168613"/>
    </source>
</evidence>
<evidence type="ECO:0000313" key="2">
    <source>
        <dbReference type="EMBL" id="MDN4121280.1"/>
    </source>
</evidence>
<gene>
    <name evidence="2" type="ORF">LMS43_08270</name>
</gene>
<comment type="caution">
    <text evidence="2">The sequence shown here is derived from an EMBL/GenBank/DDBJ whole genome shotgun (WGS) entry which is preliminary data.</text>
</comment>
<protein>
    <submittedName>
        <fullName evidence="2">Uncharacterized protein</fullName>
    </submittedName>
</protein>
<reference evidence="2" key="1">
    <citation type="submission" date="2021-11" db="EMBL/GenBank/DDBJ databases">
        <title>Draft genome sequence of Alcaligenes endophyticus type strain CCUG 75668T.</title>
        <authorList>
            <person name="Salva-Serra F."/>
            <person name="Duran R.E."/>
            <person name="Seeger M."/>
            <person name="Moore E.R.B."/>
            <person name="Jaen-Luchoro D."/>
        </authorList>
    </citation>
    <scope>NUCLEOTIDE SEQUENCE</scope>
    <source>
        <strain evidence="2">CCUG 75668</strain>
    </source>
</reference>
<dbReference type="EMBL" id="JAJHNU010000002">
    <property type="protein sequence ID" value="MDN4121280.1"/>
    <property type="molecule type" value="Genomic_DNA"/>
</dbReference>
<accession>A0ABT8EJG8</accession>
<dbReference type="RefSeq" id="WP_266122865.1">
    <property type="nucleotide sequence ID" value="NZ_JAJHNU010000002.1"/>
</dbReference>
<dbReference type="Proteomes" id="UP001168613">
    <property type="component" value="Unassembled WGS sequence"/>
</dbReference>
<feature type="transmembrane region" description="Helical" evidence="1">
    <location>
        <begin position="27"/>
        <end position="50"/>
    </location>
</feature>
<keyword evidence="3" id="KW-1185">Reference proteome</keyword>
<sequence>MRDDIAFPVTTGSAVALYGWTLQEVVLILWALYVLVLIVIKLPELTIAMVRIRGCVQRRWIELKGVFNRAK</sequence>
<keyword evidence="1" id="KW-0472">Membrane</keyword>
<keyword evidence="1" id="KW-1133">Transmembrane helix</keyword>
<organism evidence="2 3">
    <name type="scientific">Alcaligenes endophyticus</name>
    <dbReference type="NCBI Taxonomy" id="1929088"/>
    <lineage>
        <taxon>Bacteria</taxon>
        <taxon>Pseudomonadati</taxon>
        <taxon>Pseudomonadota</taxon>
        <taxon>Betaproteobacteria</taxon>
        <taxon>Burkholderiales</taxon>
        <taxon>Alcaligenaceae</taxon>
        <taxon>Alcaligenes</taxon>
    </lineage>
</organism>
<keyword evidence="1" id="KW-0812">Transmembrane</keyword>
<proteinExistence type="predicted"/>
<name>A0ABT8EJG8_9BURK</name>